<protein>
    <submittedName>
        <fullName evidence="1">Uncharacterized protein</fullName>
    </submittedName>
</protein>
<evidence type="ECO:0000313" key="1">
    <source>
        <dbReference type="EMBL" id="KAK3264118.1"/>
    </source>
</evidence>
<keyword evidence="2" id="KW-1185">Reference proteome</keyword>
<evidence type="ECO:0000313" key="2">
    <source>
        <dbReference type="Proteomes" id="UP001190700"/>
    </source>
</evidence>
<dbReference type="Proteomes" id="UP001190700">
    <property type="component" value="Unassembled WGS sequence"/>
</dbReference>
<accession>A0AAE0FR10</accession>
<gene>
    <name evidence="1" type="ORF">CYMTET_27119</name>
</gene>
<name>A0AAE0FR10_9CHLO</name>
<comment type="caution">
    <text evidence="1">The sequence shown here is derived from an EMBL/GenBank/DDBJ whole genome shotgun (WGS) entry which is preliminary data.</text>
</comment>
<reference evidence="1 2" key="1">
    <citation type="journal article" date="2015" name="Genome Biol. Evol.">
        <title>Comparative Genomics of a Bacterivorous Green Alga Reveals Evolutionary Causalities and Consequences of Phago-Mixotrophic Mode of Nutrition.</title>
        <authorList>
            <person name="Burns J.A."/>
            <person name="Paasch A."/>
            <person name="Narechania A."/>
            <person name="Kim E."/>
        </authorList>
    </citation>
    <scope>NUCLEOTIDE SEQUENCE [LARGE SCALE GENOMIC DNA]</scope>
    <source>
        <strain evidence="1 2">PLY_AMNH</strain>
    </source>
</reference>
<dbReference type="EMBL" id="LGRX02014781">
    <property type="protein sequence ID" value="KAK3264118.1"/>
    <property type="molecule type" value="Genomic_DNA"/>
</dbReference>
<dbReference type="AlphaFoldDB" id="A0AAE0FR10"/>
<proteinExistence type="predicted"/>
<sequence>MGCDLPSFHDATLAMQANFSREIAFANTCIIYVIRKRIHGLAARIILSKSWEFQATVTAHTVERGRRQPRGNALPPPSKMEQRWIGGGWLGDVPRWFSGLLAEYRIQSNQL</sequence>
<organism evidence="1 2">
    <name type="scientific">Cymbomonas tetramitiformis</name>
    <dbReference type="NCBI Taxonomy" id="36881"/>
    <lineage>
        <taxon>Eukaryota</taxon>
        <taxon>Viridiplantae</taxon>
        <taxon>Chlorophyta</taxon>
        <taxon>Pyramimonadophyceae</taxon>
        <taxon>Pyramimonadales</taxon>
        <taxon>Pyramimonadaceae</taxon>
        <taxon>Cymbomonas</taxon>
    </lineage>
</organism>